<evidence type="ECO:0000313" key="1">
    <source>
        <dbReference type="Proteomes" id="UP000046393"/>
    </source>
</evidence>
<evidence type="ECO:0000313" key="2">
    <source>
        <dbReference type="WBParaSite" id="SMUV_0000963801-mRNA-1"/>
    </source>
</evidence>
<dbReference type="WBParaSite" id="SMUV_0000963801-mRNA-1">
    <property type="protein sequence ID" value="SMUV_0000963801-mRNA-1"/>
    <property type="gene ID" value="SMUV_0000963801"/>
</dbReference>
<dbReference type="Proteomes" id="UP000046393">
    <property type="component" value="Unplaced"/>
</dbReference>
<protein>
    <submittedName>
        <fullName evidence="2">Beclin 1-associated autophagy-related key regulator</fullName>
    </submittedName>
</protein>
<proteinExistence type="predicted"/>
<dbReference type="STRING" id="451379.A0A0N5AXG1"/>
<name>A0A0N5AXG1_9BILA</name>
<sequence length="400" mass="46163">MNVEGVNLAEISAVPRQFEMQKRYGKSCCFVCKREVGCLCASCAMEKVRFCESRKLQVKLNNTRAFWVGKINELVKKQVNLEETLLETQEHIALSKIRKEELIEAVKKKTCDLERICKFLASYARRKKELKQRCEYQKEVFSNMSRIKQQELKKKTCELASLRQKLANDVFSQVFPVTVCKGICCNYLYDDEGTGNKHTATDGFSDEDLYSKWEILDLPEAHETIVQTPMRFTIGGCCVNDNGKYYLKKWLRTGLPELRVHHSSFAAVLNVFQLLDVLSSLFDIFLPLQVSFRDAILCEKWTDDLFDTDIFKMNLSVFLISCKVGVKKLDLHRPFANLLNLSKTIAEENSLKQIPYALSPAALEEMSKDYKRLKKWVEREATKRDFQEVDGWCVIGGKDS</sequence>
<accession>A0A0N5AXG1</accession>
<dbReference type="AlphaFoldDB" id="A0A0N5AXG1"/>
<reference evidence="2" key="1">
    <citation type="submission" date="2017-02" db="UniProtKB">
        <authorList>
            <consortium name="WormBaseParasite"/>
        </authorList>
    </citation>
    <scope>IDENTIFICATION</scope>
</reference>
<keyword evidence="1" id="KW-1185">Reference proteome</keyword>
<organism evidence="1 2">
    <name type="scientific">Syphacia muris</name>
    <dbReference type="NCBI Taxonomy" id="451379"/>
    <lineage>
        <taxon>Eukaryota</taxon>
        <taxon>Metazoa</taxon>
        <taxon>Ecdysozoa</taxon>
        <taxon>Nematoda</taxon>
        <taxon>Chromadorea</taxon>
        <taxon>Rhabditida</taxon>
        <taxon>Spirurina</taxon>
        <taxon>Oxyuridomorpha</taxon>
        <taxon>Oxyuroidea</taxon>
        <taxon>Oxyuridae</taxon>
        <taxon>Syphacia</taxon>
    </lineage>
</organism>